<evidence type="ECO:0000259" key="2">
    <source>
        <dbReference type="PROSITE" id="PS50812"/>
    </source>
</evidence>
<dbReference type="InterPro" id="IPR000313">
    <property type="entry name" value="PWWP_dom"/>
</dbReference>
<dbReference type="InterPro" id="IPR035503">
    <property type="entry name" value="IOC4-like_PWWP"/>
</dbReference>
<feature type="region of interest" description="Disordered" evidence="1">
    <location>
        <begin position="118"/>
        <end position="194"/>
    </location>
</feature>
<dbReference type="SMART" id="SM00293">
    <property type="entry name" value="PWWP"/>
    <property type="match status" value="1"/>
</dbReference>
<evidence type="ECO:0000256" key="1">
    <source>
        <dbReference type="SAM" id="MobiDB-lite"/>
    </source>
</evidence>
<evidence type="ECO:0000313" key="3">
    <source>
        <dbReference type="EMBL" id="WFD14086.1"/>
    </source>
</evidence>
<dbReference type="SUPFAM" id="SSF63748">
    <property type="entry name" value="Tudor/PWWP/MBT"/>
    <property type="match status" value="1"/>
</dbReference>
<feature type="compositionally biased region" description="Basic residues" evidence="1">
    <location>
        <begin position="152"/>
        <end position="165"/>
    </location>
</feature>
<organism evidence="3 4">
    <name type="scientific">Malassezia arunalokei</name>
    <dbReference type="NCBI Taxonomy" id="1514897"/>
    <lineage>
        <taxon>Eukaryota</taxon>
        <taxon>Fungi</taxon>
        <taxon>Dikarya</taxon>
        <taxon>Basidiomycota</taxon>
        <taxon>Ustilaginomycotina</taxon>
        <taxon>Malasseziomycetes</taxon>
        <taxon>Malasseziales</taxon>
        <taxon>Malasseziaceae</taxon>
        <taxon>Malassezia</taxon>
    </lineage>
</organism>
<name>A0AAJ5YW62_9BASI</name>
<proteinExistence type="predicted"/>
<dbReference type="InterPro" id="IPR017923">
    <property type="entry name" value="TFIIS_N"/>
</dbReference>
<dbReference type="Pfam" id="PF08711">
    <property type="entry name" value="Med26"/>
    <property type="match status" value="1"/>
</dbReference>
<dbReference type="Gene3D" id="1.20.930.10">
    <property type="entry name" value="Conserved domain common to transcription factors TFIIS, elongin A, CRSP70"/>
    <property type="match status" value="1"/>
</dbReference>
<sequence length="294" mass="33532">MSATHDFQVGDVVLAKVKGYPAWPGILVDDAHVPRAVREERPSTKTVPHTVRFFPAADYHWSSARDLKPLTPHDIESFLTNPKNKSGALREAYELAKDPHAWNEKQNDIVKEHDAWVEEHGEEEDEEGEDDEDEEEDDEDDEDDERKAAPVTKRRSSRATPRAKRARTDEPAEEPEAAATTAAVREQDEELDPATRKVREWRHKLQRAFLSKAGVIVAEDMDAQDATFKTVEAYQDMTVDQLKATKIGKVMKRIYQLPDIPRDDEFHFRERAGELMKRWSALIGSHAPSEDNDA</sequence>
<dbReference type="PANTHER" id="PTHR12550:SF70">
    <property type="entry name" value="JIL-1 ANCHORING AND STABILIZING PROTEIN, ISOFORM A"/>
    <property type="match status" value="1"/>
</dbReference>
<protein>
    <recommendedName>
        <fullName evidence="2">PWWP domain-containing protein</fullName>
    </recommendedName>
</protein>
<dbReference type="Pfam" id="PF00855">
    <property type="entry name" value="PWWP"/>
    <property type="match status" value="1"/>
</dbReference>
<feature type="domain" description="PWWP" evidence="2">
    <location>
        <begin position="9"/>
        <end position="73"/>
    </location>
</feature>
<dbReference type="PANTHER" id="PTHR12550">
    <property type="entry name" value="HEPATOMA-DERIVED GROWTH FACTOR-RELATED"/>
    <property type="match status" value="1"/>
</dbReference>
<dbReference type="InterPro" id="IPR035441">
    <property type="entry name" value="TFIIS/LEDGF_dom_sf"/>
</dbReference>
<dbReference type="SUPFAM" id="SSF47676">
    <property type="entry name" value="Conserved domain common to transcription factors TFIIS, elongin A, CRSP70"/>
    <property type="match status" value="1"/>
</dbReference>
<dbReference type="PROSITE" id="PS50812">
    <property type="entry name" value="PWWP"/>
    <property type="match status" value="1"/>
</dbReference>
<dbReference type="AlphaFoldDB" id="A0AAJ5YW62"/>
<dbReference type="CDD" id="cd05840">
    <property type="entry name" value="PWWP_ScIOC4-like"/>
    <property type="match status" value="1"/>
</dbReference>
<reference evidence="3 4" key="1">
    <citation type="submission" date="2023-03" db="EMBL/GenBank/DDBJ databases">
        <title>Mating type loci evolution in Malassezia.</title>
        <authorList>
            <person name="Coelho M.A."/>
        </authorList>
    </citation>
    <scope>NUCLEOTIDE SEQUENCE [LARGE SCALE GENOMIC DNA]</scope>
    <source>
        <strain evidence="3 4">CBS 13387</strain>
    </source>
</reference>
<gene>
    <name evidence="3" type="ORF">MARU1_000081</name>
</gene>
<dbReference type="Gene3D" id="2.30.30.140">
    <property type="match status" value="1"/>
</dbReference>
<accession>A0AAJ5YW62</accession>
<evidence type="ECO:0000313" key="4">
    <source>
        <dbReference type="Proteomes" id="UP001217582"/>
    </source>
</evidence>
<keyword evidence="4" id="KW-1185">Reference proteome</keyword>
<dbReference type="EMBL" id="CP119916">
    <property type="protein sequence ID" value="WFD14086.1"/>
    <property type="molecule type" value="Genomic_DNA"/>
</dbReference>
<feature type="compositionally biased region" description="Acidic residues" evidence="1">
    <location>
        <begin position="120"/>
        <end position="144"/>
    </location>
</feature>
<dbReference type="Proteomes" id="UP001217582">
    <property type="component" value="Chromosome 1"/>
</dbReference>